<evidence type="ECO:0000313" key="2">
    <source>
        <dbReference type="EMBL" id="KAJ6220442.1"/>
    </source>
</evidence>
<keyword evidence="1" id="KW-0547">Nucleotide-binding</keyword>
<proteinExistence type="predicted"/>
<dbReference type="Proteomes" id="UP001142055">
    <property type="component" value="Chromosome 2"/>
</dbReference>
<reference evidence="2" key="1">
    <citation type="submission" date="2022-12" db="EMBL/GenBank/DDBJ databases">
        <title>Genome assemblies of Blomia tropicalis.</title>
        <authorList>
            <person name="Cui Y."/>
        </authorList>
    </citation>
    <scope>NUCLEOTIDE SEQUENCE</scope>
    <source>
        <tissue evidence="2">Adult mites</tissue>
    </source>
</reference>
<dbReference type="PANTHER" id="PTHR15004:SF0">
    <property type="entry name" value="GLUTAMYL-TRNA(GLN) AMIDOTRANSFERASE SUBUNIT C, MITOCHONDRIAL"/>
    <property type="match status" value="1"/>
</dbReference>
<dbReference type="InterPro" id="IPR036113">
    <property type="entry name" value="Asp/Glu-ADT_sf_sub_c"/>
</dbReference>
<dbReference type="InterPro" id="IPR003837">
    <property type="entry name" value="GatC"/>
</dbReference>
<accession>A0A9Q0M9Z6</accession>
<dbReference type="GO" id="GO:0032543">
    <property type="term" value="P:mitochondrial translation"/>
    <property type="evidence" value="ECO:0007669"/>
    <property type="project" value="TreeGrafter"/>
</dbReference>
<dbReference type="GO" id="GO:0030956">
    <property type="term" value="C:glutamyl-tRNA(Gln) amidotransferase complex"/>
    <property type="evidence" value="ECO:0007669"/>
    <property type="project" value="TreeGrafter"/>
</dbReference>
<comment type="caution">
    <text evidence="2">The sequence shown here is derived from an EMBL/GenBank/DDBJ whole genome shotgun (WGS) entry which is preliminary data.</text>
</comment>
<dbReference type="PANTHER" id="PTHR15004">
    <property type="entry name" value="GLUTAMYL-TRNA(GLN) AMIDOTRANSFERASE SUBUNIT C, MITOCHONDRIAL"/>
    <property type="match status" value="1"/>
</dbReference>
<evidence type="ECO:0000256" key="1">
    <source>
        <dbReference type="ARBA" id="ARBA00022741"/>
    </source>
</evidence>
<sequence>MNNVTRDSVTKLVPLLERLSLLRINQQALDRVIRCVEFANTIEEVDTSRVTKPMISPSDGHGIYMRDDVPKQFDRAETMKNASITVEDYFTTPSKHKHFSDL</sequence>
<dbReference type="OMA" id="ERVIRCV"/>
<organism evidence="2 3">
    <name type="scientific">Blomia tropicalis</name>
    <name type="common">Mite</name>
    <dbReference type="NCBI Taxonomy" id="40697"/>
    <lineage>
        <taxon>Eukaryota</taxon>
        <taxon>Metazoa</taxon>
        <taxon>Ecdysozoa</taxon>
        <taxon>Arthropoda</taxon>
        <taxon>Chelicerata</taxon>
        <taxon>Arachnida</taxon>
        <taxon>Acari</taxon>
        <taxon>Acariformes</taxon>
        <taxon>Sarcoptiformes</taxon>
        <taxon>Astigmata</taxon>
        <taxon>Glycyphagoidea</taxon>
        <taxon>Echimyopodidae</taxon>
        <taxon>Blomia</taxon>
    </lineage>
</organism>
<dbReference type="GO" id="GO:0000166">
    <property type="term" value="F:nucleotide binding"/>
    <property type="evidence" value="ECO:0007669"/>
    <property type="project" value="UniProtKB-KW"/>
</dbReference>
<dbReference type="SUPFAM" id="SSF141000">
    <property type="entry name" value="Glu-tRNAGln amidotransferase C subunit"/>
    <property type="match status" value="1"/>
</dbReference>
<evidence type="ECO:0000313" key="3">
    <source>
        <dbReference type="Proteomes" id="UP001142055"/>
    </source>
</evidence>
<dbReference type="EMBL" id="JAPWDV010000002">
    <property type="protein sequence ID" value="KAJ6220442.1"/>
    <property type="molecule type" value="Genomic_DNA"/>
</dbReference>
<protein>
    <submittedName>
        <fullName evidence="2">Uncharacterized protein</fullName>
    </submittedName>
</protein>
<gene>
    <name evidence="2" type="ORF">RDWZM_006254</name>
</gene>
<dbReference type="OrthoDB" id="5394539at2759"/>
<dbReference type="Pfam" id="PF02686">
    <property type="entry name" value="GatC"/>
    <property type="match status" value="1"/>
</dbReference>
<dbReference type="AlphaFoldDB" id="A0A9Q0M9Z6"/>
<keyword evidence="3" id="KW-1185">Reference proteome</keyword>
<dbReference type="GO" id="GO:0006450">
    <property type="term" value="P:regulation of translational fidelity"/>
    <property type="evidence" value="ECO:0007669"/>
    <property type="project" value="InterPro"/>
</dbReference>
<dbReference type="GO" id="GO:0070681">
    <property type="term" value="P:glutaminyl-tRNAGln biosynthesis via transamidation"/>
    <property type="evidence" value="ECO:0007669"/>
    <property type="project" value="TreeGrafter"/>
</dbReference>
<name>A0A9Q0M9Z6_BLOTA</name>
<dbReference type="GO" id="GO:0005739">
    <property type="term" value="C:mitochondrion"/>
    <property type="evidence" value="ECO:0007669"/>
    <property type="project" value="TreeGrafter"/>
</dbReference>